<keyword evidence="12" id="KW-1185">Reference proteome</keyword>
<dbReference type="GO" id="GO:0016787">
    <property type="term" value="F:hydrolase activity"/>
    <property type="evidence" value="ECO:0007669"/>
    <property type="project" value="UniProtKB-KW"/>
</dbReference>
<dbReference type="EMBL" id="JAHGAW010000008">
    <property type="protein sequence ID" value="MBT2187942.1"/>
    <property type="molecule type" value="Genomic_DNA"/>
</dbReference>
<dbReference type="PANTHER" id="PTHR47959">
    <property type="entry name" value="ATP-DEPENDENT RNA HELICASE RHLE-RELATED"/>
    <property type="match status" value="1"/>
</dbReference>
<proteinExistence type="inferred from homology"/>
<feature type="compositionally biased region" description="Basic and acidic residues" evidence="7">
    <location>
        <begin position="422"/>
        <end position="464"/>
    </location>
</feature>
<evidence type="ECO:0000256" key="7">
    <source>
        <dbReference type="SAM" id="MobiDB-lite"/>
    </source>
</evidence>
<dbReference type="Pfam" id="PF00271">
    <property type="entry name" value="Helicase_C"/>
    <property type="match status" value="1"/>
</dbReference>
<keyword evidence="1" id="KW-0547">Nucleotide-binding</keyword>
<dbReference type="CDD" id="cd00268">
    <property type="entry name" value="DEADc"/>
    <property type="match status" value="1"/>
</dbReference>
<comment type="similarity">
    <text evidence="5">Belongs to the DEAD box helicase family.</text>
</comment>
<dbReference type="CDD" id="cd18787">
    <property type="entry name" value="SF2_C_DEAD"/>
    <property type="match status" value="1"/>
</dbReference>
<feature type="compositionally biased region" description="Basic and acidic residues" evidence="7">
    <location>
        <begin position="471"/>
        <end position="485"/>
    </location>
</feature>
<dbReference type="GO" id="GO:0005829">
    <property type="term" value="C:cytosol"/>
    <property type="evidence" value="ECO:0007669"/>
    <property type="project" value="TreeGrafter"/>
</dbReference>
<evidence type="ECO:0000256" key="3">
    <source>
        <dbReference type="ARBA" id="ARBA00022806"/>
    </source>
</evidence>
<sequence>MSFFEQLGLAEPILRALSTKGYSDPTPIQSQAIPALMEGRDLLGIAQTGTGKTAAFSLPSLHRLSLNPQPRKPASCRMLVLSPTRELAAQIAENMRGYAKYLALNVQCIFGGVPVGKQARALVPGADILVATPGRLLDLIEQRALTLRNVEIFVLDEADQMMDLGFIKPLTQIAKMLPAERQSLFFSATMPQSIAELGKRFINDPVKVSVAPQSTTAERVEQYATYVNQAEKQALLTLRLRETMTSEALDRALVFTRTKHGADRVTKHLVAAGIGAAAIHGNKSQGQRTAALQGFRTGAIRVLVATDIAARGIDVTGVSHVFNFELPNVAEQYVHRIGRTARAGADGIAMSFVAPDEKPYLRDIEKLTRIKLTEMPLPEDFVVEARRLPLPSKKAVDEAVHGDAGRGRQGRGGGRPGTGRDGQQRGGERGGERRTHGGPGRNRDEAPRHSEPRRDERGRNDHAPRVATAQVRDEAPRHNGERRPVAIEISGQRPAWVNRAQEGRQGHDGRVARDERGGHHGQRNAGGRHGESRNGDGRHQGQGRPGFDPLKVYSDAATSSGGEPMPKRMRDGVQPQGNPRGDGAPRGGKPQGQRRFGGGGRPQGGNGGGRRSGAGRAG</sequence>
<dbReference type="AlphaFoldDB" id="A0A9X1DDJ2"/>
<evidence type="ECO:0000256" key="4">
    <source>
        <dbReference type="ARBA" id="ARBA00022840"/>
    </source>
</evidence>
<dbReference type="PANTHER" id="PTHR47959:SF13">
    <property type="entry name" value="ATP-DEPENDENT RNA HELICASE RHLE"/>
    <property type="match status" value="1"/>
</dbReference>
<evidence type="ECO:0000259" key="8">
    <source>
        <dbReference type="PROSITE" id="PS51192"/>
    </source>
</evidence>
<protein>
    <submittedName>
        <fullName evidence="11">DEAD/DEAH box helicase</fullName>
    </submittedName>
</protein>
<dbReference type="GO" id="GO:0003676">
    <property type="term" value="F:nucleic acid binding"/>
    <property type="evidence" value="ECO:0007669"/>
    <property type="project" value="InterPro"/>
</dbReference>
<evidence type="ECO:0000313" key="12">
    <source>
        <dbReference type="Proteomes" id="UP001138757"/>
    </source>
</evidence>
<evidence type="ECO:0000259" key="9">
    <source>
        <dbReference type="PROSITE" id="PS51194"/>
    </source>
</evidence>
<organism evidence="11 12">
    <name type="scientific">Sphingobium nicotianae</name>
    <dbReference type="NCBI Taxonomy" id="2782607"/>
    <lineage>
        <taxon>Bacteria</taxon>
        <taxon>Pseudomonadati</taxon>
        <taxon>Pseudomonadota</taxon>
        <taxon>Alphaproteobacteria</taxon>
        <taxon>Sphingomonadales</taxon>
        <taxon>Sphingomonadaceae</taxon>
        <taxon>Sphingobium</taxon>
    </lineage>
</organism>
<keyword evidence="2" id="KW-0378">Hydrolase</keyword>
<name>A0A9X1DDJ2_9SPHN</name>
<dbReference type="PROSITE" id="PS51192">
    <property type="entry name" value="HELICASE_ATP_BIND_1"/>
    <property type="match status" value="1"/>
</dbReference>
<gene>
    <name evidence="11" type="ORF">KK488_13390</name>
</gene>
<keyword evidence="3 11" id="KW-0347">Helicase</keyword>
<dbReference type="InterPro" id="IPR050079">
    <property type="entry name" value="DEAD_box_RNA_helicase"/>
</dbReference>
<dbReference type="InterPro" id="IPR027417">
    <property type="entry name" value="P-loop_NTPase"/>
</dbReference>
<feature type="compositionally biased region" description="Gly residues" evidence="7">
    <location>
        <begin position="410"/>
        <end position="420"/>
    </location>
</feature>
<evidence type="ECO:0000259" key="10">
    <source>
        <dbReference type="PROSITE" id="PS51195"/>
    </source>
</evidence>
<feature type="compositionally biased region" description="Basic and acidic residues" evidence="7">
    <location>
        <begin position="394"/>
        <end position="406"/>
    </location>
</feature>
<evidence type="ECO:0000256" key="2">
    <source>
        <dbReference type="ARBA" id="ARBA00022801"/>
    </source>
</evidence>
<dbReference type="Gene3D" id="3.40.50.300">
    <property type="entry name" value="P-loop containing nucleotide triphosphate hydrolases"/>
    <property type="match status" value="2"/>
</dbReference>
<dbReference type="SMART" id="SM00487">
    <property type="entry name" value="DEXDc"/>
    <property type="match status" value="1"/>
</dbReference>
<accession>A0A9X1DDJ2</accession>
<dbReference type="Pfam" id="PF00270">
    <property type="entry name" value="DEAD"/>
    <property type="match status" value="1"/>
</dbReference>
<feature type="region of interest" description="Disordered" evidence="7">
    <location>
        <begin position="393"/>
        <end position="618"/>
    </location>
</feature>
<dbReference type="PROSITE" id="PS51195">
    <property type="entry name" value="Q_MOTIF"/>
    <property type="match status" value="1"/>
</dbReference>
<dbReference type="GO" id="GO:0005524">
    <property type="term" value="F:ATP binding"/>
    <property type="evidence" value="ECO:0007669"/>
    <property type="project" value="UniProtKB-KW"/>
</dbReference>
<reference evidence="11" key="1">
    <citation type="submission" date="2021-05" db="EMBL/GenBank/DDBJ databases">
        <title>Genome of Sphingobium sp. strain.</title>
        <authorList>
            <person name="Fan R."/>
        </authorList>
    </citation>
    <scope>NUCLEOTIDE SEQUENCE</scope>
    <source>
        <strain evidence="11">H33</strain>
    </source>
</reference>
<dbReference type="InterPro" id="IPR014001">
    <property type="entry name" value="Helicase_ATP-bd"/>
</dbReference>
<dbReference type="Proteomes" id="UP001138757">
    <property type="component" value="Unassembled WGS sequence"/>
</dbReference>
<feature type="compositionally biased region" description="Basic and acidic residues" evidence="7">
    <location>
        <begin position="528"/>
        <end position="539"/>
    </location>
</feature>
<comment type="caution">
    <text evidence="11">The sequence shown here is derived from an EMBL/GenBank/DDBJ whole genome shotgun (WGS) entry which is preliminary data.</text>
</comment>
<feature type="domain" description="Helicase ATP-binding" evidence="8">
    <location>
        <begin position="33"/>
        <end position="208"/>
    </location>
</feature>
<feature type="domain" description="DEAD-box RNA helicase Q" evidence="10">
    <location>
        <begin position="2"/>
        <end position="30"/>
    </location>
</feature>
<keyword evidence="4" id="KW-0067">ATP-binding</keyword>
<evidence type="ECO:0000313" key="11">
    <source>
        <dbReference type="EMBL" id="MBT2187942.1"/>
    </source>
</evidence>
<dbReference type="SMART" id="SM00490">
    <property type="entry name" value="HELICc"/>
    <property type="match status" value="1"/>
</dbReference>
<dbReference type="InterPro" id="IPR014014">
    <property type="entry name" value="RNA_helicase_DEAD_Q_motif"/>
</dbReference>
<dbReference type="SUPFAM" id="SSF52540">
    <property type="entry name" value="P-loop containing nucleoside triphosphate hydrolases"/>
    <property type="match status" value="1"/>
</dbReference>
<dbReference type="PROSITE" id="PS51194">
    <property type="entry name" value="HELICASE_CTER"/>
    <property type="match status" value="1"/>
</dbReference>
<dbReference type="InterPro" id="IPR001650">
    <property type="entry name" value="Helicase_C-like"/>
</dbReference>
<feature type="compositionally biased region" description="Gly residues" evidence="7">
    <location>
        <begin position="584"/>
        <end position="618"/>
    </location>
</feature>
<feature type="domain" description="Helicase C-terminal" evidence="9">
    <location>
        <begin position="230"/>
        <end position="383"/>
    </location>
</feature>
<dbReference type="InterPro" id="IPR011545">
    <property type="entry name" value="DEAD/DEAH_box_helicase_dom"/>
</dbReference>
<feature type="compositionally biased region" description="Basic and acidic residues" evidence="7">
    <location>
        <begin position="501"/>
        <end position="518"/>
    </location>
</feature>
<dbReference type="InterPro" id="IPR044742">
    <property type="entry name" value="DEAD/DEAH_RhlB"/>
</dbReference>
<evidence type="ECO:0000256" key="1">
    <source>
        <dbReference type="ARBA" id="ARBA00022741"/>
    </source>
</evidence>
<evidence type="ECO:0000256" key="5">
    <source>
        <dbReference type="ARBA" id="ARBA00038437"/>
    </source>
</evidence>
<feature type="short sequence motif" description="Q motif" evidence="6">
    <location>
        <begin position="2"/>
        <end position="30"/>
    </location>
</feature>
<dbReference type="GO" id="GO:0003724">
    <property type="term" value="F:RNA helicase activity"/>
    <property type="evidence" value="ECO:0007669"/>
    <property type="project" value="InterPro"/>
</dbReference>
<evidence type="ECO:0000256" key="6">
    <source>
        <dbReference type="PROSITE-ProRule" id="PRU00552"/>
    </source>
</evidence>